<dbReference type="AlphaFoldDB" id="A0A7J7F381"/>
<evidence type="ECO:0000256" key="2">
    <source>
        <dbReference type="ARBA" id="ARBA00022448"/>
    </source>
</evidence>
<dbReference type="GO" id="GO:0046872">
    <property type="term" value="F:metal ion binding"/>
    <property type="evidence" value="ECO:0007669"/>
    <property type="project" value="UniProtKB-KW"/>
</dbReference>
<keyword evidence="8 14" id="KW-0067">ATP-binding</keyword>
<dbReference type="Pfam" id="PF13246">
    <property type="entry name" value="Cation_ATPase"/>
    <property type="match status" value="1"/>
</dbReference>
<dbReference type="EC" id="7.2.2.10" evidence="14"/>
<comment type="function">
    <text evidence="14">Catalyzes the hydrolysis of ATP coupled with the transport of calcium.</text>
</comment>
<feature type="compositionally biased region" description="Low complexity" evidence="15">
    <location>
        <begin position="751"/>
        <end position="766"/>
    </location>
</feature>
<accession>A0A7J7F381</accession>
<dbReference type="Pfam" id="PF00689">
    <property type="entry name" value="Cation_ATPase_C"/>
    <property type="match status" value="1"/>
</dbReference>
<keyword evidence="13 14" id="KW-0472">Membrane</keyword>
<evidence type="ECO:0000256" key="1">
    <source>
        <dbReference type="ARBA" id="ARBA00004651"/>
    </source>
</evidence>
<comment type="similarity">
    <text evidence="14">Belongs to the cation transport ATPase (P-type) (TC 3.A.3) family. Type IIB subfamily.</text>
</comment>
<keyword evidence="4" id="KW-0597">Phosphoprotein</keyword>
<keyword evidence="16" id="KW-0732">Signal</keyword>
<dbReference type="GO" id="GO:0016887">
    <property type="term" value="F:ATP hydrolysis activity"/>
    <property type="evidence" value="ECO:0007669"/>
    <property type="project" value="InterPro"/>
</dbReference>
<dbReference type="Pfam" id="PF12424">
    <property type="entry name" value="ATP_Ca_trans_C"/>
    <property type="match status" value="2"/>
</dbReference>
<comment type="caution">
    <text evidence="14">Lacks conserved residue(s) required for the propagation of feature annotation.</text>
</comment>
<dbReference type="InterPro" id="IPR023214">
    <property type="entry name" value="HAD_sf"/>
</dbReference>
<dbReference type="GO" id="GO:0098839">
    <property type="term" value="C:postsynaptic density membrane"/>
    <property type="evidence" value="ECO:0007669"/>
    <property type="project" value="TreeGrafter"/>
</dbReference>
<evidence type="ECO:0000256" key="3">
    <source>
        <dbReference type="ARBA" id="ARBA00022475"/>
    </source>
</evidence>
<keyword evidence="20" id="KW-1185">Reference proteome</keyword>
<evidence type="ECO:0000256" key="12">
    <source>
        <dbReference type="ARBA" id="ARBA00023065"/>
    </source>
</evidence>
<dbReference type="InterPro" id="IPR036412">
    <property type="entry name" value="HAD-like_sf"/>
</dbReference>
<dbReference type="PRINTS" id="PR00119">
    <property type="entry name" value="CATATPASE"/>
</dbReference>
<feature type="transmembrane region" description="Helical" evidence="14">
    <location>
        <begin position="556"/>
        <end position="577"/>
    </location>
</feature>
<dbReference type="EMBL" id="JACDTQ010001436">
    <property type="protein sequence ID" value="KAF5922505.1"/>
    <property type="molecule type" value="Genomic_DNA"/>
</dbReference>
<evidence type="ECO:0000256" key="8">
    <source>
        <dbReference type="ARBA" id="ARBA00022840"/>
    </source>
</evidence>
<keyword evidence="9" id="KW-0460">Magnesium</keyword>
<keyword evidence="14" id="KW-0109">Calcium transport</keyword>
<dbReference type="NCBIfam" id="TIGR01494">
    <property type="entry name" value="ATPase_P-type"/>
    <property type="match status" value="1"/>
</dbReference>
<dbReference type="Gene3D" id="3.40.1110.10">
    <property type="entry name" value="Calcium-transporting ATPase, cytoplasmic domain N"/>
    <property type="match status" value="1"/>
</dbReference>
<dbReference type="GO" id="GO:0005524">
    <property type="term" value="F:ATP binding"/>
    <property type="evidence" value="ECO:0007669"/>
    <property type="project" value="UniProtKB-KW"/>
</dbReference>
<keyword evidence="5 14" id="KW-0812">Transmembrane</keyword>
<dbReference type="SUPFAM" id="SSF56784">
    <property type="entry name" value="HAD-like"/>
    <property type="match status" value="1"/>
</dbReference>
<evidence type="ECO:0000259" key="17">
    <source>
        <dbReference type="Pfam" id="PF00689"/>
    </source>
</evidence>
<evidence type="ECO:0000256" key="15">
    <source>
        <dbReference type="SAM" id="MobiDB-lite"/>
    </source>
</evidence>
<evidence type="ECO:0000256" key="10">
    <source>
        <dbReference type="ARBA" id="ARBA00022967"/>
    </source>
</evidence>
<evidence type="ECO:0000313" key="19">
    <source>
        <dbReference type="EMBL" id="KAF5922505.1"/>
    </source>
</evidence>
<feature type="signal peptide" evidence="16">
    <location>
        <begin position="1"/>
        <end position="34"/>
    </location>
</feature>
<comment type="catalytic activity">
    <reaction evidence="14">
        <text>Ca(2+)(in) + ATP + H2O = Ca(2+)(out) + ADP + phosphate + H(+)</text>
        <dbReference type="Rhea" id="RHEA:18105"/>
        <dbReference type="ChEBI" id="CHEBI:15377"/>
        <dbReference type="ChEBI" id="CHEBI:15378"/>
        <dbReference type="ChEBI" id="CHEBI:29108"/>
        <dbReference type="ChEBI" id="CHEBI:30616"/>
        <dbReference type="ChEBI" id="CHEBI:43474"/>
        <dbReference type="ChEBI" id="CHEBI:456216"/>
        <dbReference type="EC" id="7.2.2.10"/>
    </reaction>
</comment>
<feature type="transmembrane region" description="Helical" evidence="14">
    <location>
        <begin position="405"/>
        <end position="425"/>
    </location>
</feature>
<keyword evidence="6" id="KW-0479">Metal-binding</keyword>
<dbReference type="Gene3D" id="3.40.50.1000">
    <property type="entry name" value="HAD superfamily/HAD-like"/>
    <property type="match status" value="1"/>
</dbReference>
<dbReference type="FunFam" id="1.20.1110.10:FF:000001">
    <property type="entry name" value="Calcium-transporting ATPase"/>
    <property type="match status" value="1"/>
</dbReference>
<dbReference type="GO" id="GO:0051480">
    <property type="term" value="P:regulation of cytosolic calcium ion concentration"/>
    <property type="evidence" value="ECO:0007669"/>
    <property type="project" value="TreeGrafter"/>
</dbReference>
<dbReference type="Gene3D" id="1.20.1110.10">
    <property type="entry name" value="Calcium-transporting ATPase, transmembrane domain"/>
    <property type="match status" value="1"/>
</dbReference>
<evidence type="ECO:0000313" key="20">
    <source>
        <dbReference type="Proteomes" id="UP000551758"/>
    </source>
</evidence>
<dbReference type="Proteomes" id="UP000551758">
    <property type="component" value="Unassembled WGS sequence"/>
</dbReference>
<dbReference type="InterPro" id="IPR023299">
    <property type="entry name" value="ATPase_P-typ_cyto_dom_N"/>
</dbReference>
<name>A0A7J7F381_DICBM</name>
<dbReference type="InterPro" id="IPR006068">
    <property type="entry name" value="ATPase_P-typ_cation-transptr_C"/>
</dbReference>
<feature type="transmembrane region" description="Helical" evidence="14">
    <location>
        <begin position="481"/>
        <end position="499"/>
    </location>
</feature>
<comment type="caution">
    <text evidence="19">The sequence shown here is derived from an EMBL/GenBank/DDBJ whole genome shotgun (WGS) entry which is preliminary data.</text>
</comment>
<dbReference type="InterPro" id="IPR006408">
    <property type="entry name" value="P-type_ATPase_IIB"/>
</dbReference>
<feature type="region of interest" description="Disordered" evidence="15">
    <location>
        <begin position="47"/>
        <end position="66"/>
    </location>
</feature>
<dbReference type="FunFam" id="3.40.1110.10:FF:000032">
    <property type="entry name" value="Calcium-transporting ATPase"/>
    <property type="match status" value="1"/>
</dbReference>
<keyword evidence="2 14" id="KW-0813">Transport</keyword>
<reference evidence="19 20" key="1">
    <citation type="journal article" date="2020" name="Mol. Biol. Evol.">
        <title>Interspecific Gene Flow and the Evolution of Specialization in Black and White Rhinoceros.</title>
        <authorList>
            <person name="Moodley Y."/>
            <person name="Westbury M.V."/>
            <person name="Russo I.M."/>
            <person name="Gopalakrishnan S."/>
            <person name="Rakotoarivelo A."/>
            <person name="Olsen R.A."/>
            <person name="Prost S."/>
            <person name="Tunstall T."/>
            <person name="Ryder O.A."/>
            <person name="Dalen L."/>
            <person name="Bruford M.W."/>
        </authorList>
    </citation>
    <scope>NUCLEOTIDE SEQUENCE [LARGE SCALE GENOMIC DNA]</scope>
    <source>
        <strain evidence="19">SBR-YM</strain>
        <tissue evidence="19">Skin</tissue>
    </source>
</reference>
<dbReference type="GO" id="GO:0030165">
    <property type="term" value="F:PDZ domain binding"/>
    <property type="evidence" value="ECO:0007669"/>
    <property type="project" value="TreeGrafter"/>
</dbReference>
<dbReference type="PANTHER" id="PTHR24093">
    <property type="entry name" value="CATION TRANSPORTING ATPASE"/>
    <property type="match status" value="1"/>
</dbReference>
<evidence type="ECO:0000256" key="6">
    <source>
        <dbReference type="ARBA" id="ARBA00022723"/>
    </source>
</evidence>
<feature type="domain" description="Plasma membrane calcium transporting P-type ATPase C-terminal" evidence="18">
    <location>
        <begin position="652"/>
        <end position="685"/>
    </location>
</feature>
<dbReference type="InterPro" id="IPR023298">
    <property type="entry name" value="ATPase_P-typ_TM_dom_sf"/>
</dbReference>
<dbReference type="InterPro" id="IPR001757">
    <property type="entry name" value="P_typ_ATPase"/>
</dbReference>
<feature type="region of interest" description="Disordered" evidence="15">
    <location>
        <begin position="749"/>
        <end position="798"/>
    </location>
</feature>
<evidence type="ECO:0000256" key="4">
    <source>
        <dbReference type="ARBA" id="ARBA00022553"/>
    </source>
</evidence>
<dbReference type="GO" id="GO:0005388">
    <property type="term" value="F:P-type calcium transporter activity"/>
    <property type="evidence" value="ECO:0007669"/>
    <property type="project" value="UniProtKB-EC"/>
</dbReference>
<organism evidence="19 20">
    <name type="scientific">Diceros bicornis minor</name>
    <name type="common">South-central black rhinoceros</name>
    <dbReference type="NCBI Taxonomy" id="77932"/>
    <lineage>
        <taxon>Eukaryota</taxon>
        <taxon>Metazoa</taxon>
        <taxon>Chordata</taxon>
        <taxon>Craniata</taxon>
        <taxon>Vertebrata</taxon>
        <taxon>Euteleostomi</taxon>
        <taxon>Mammalia</taxon>
        <taxon>Eutheria</taxon>
        <taxon>Laurasiatheria</taxon>
        <taxon>Perissodactyla</taxon>
        <taxon>Rhinocerotidae</taxon>
        <taxon>Diceros</taxon>
    </lineage>
</organism>
<keyword evidence="14" id="KW-0106">Calcium</keyword>
<evidence type="ECO:0000259" key="18">
    <source>
        <dbReference type="Pfam" id="PF12424"/>
    </source>
</evidence>
<feature type="compositionally biased region" description="Low complexity" evidence="15">
    <location>
        <begin position="775"/>
        <end position="789"/>
    </location>
</feature>
<dbReference type="SUPFAM" id="SSF81660">
    <property type="entry name" value="Metal cation-transporting ATPase, ATP-binding domain N"/>
    <property type="match status" value="1"/>
</dbReference>
<dbReference type="SUPFAM" id="SSF81665">
    <property type="entry name" value="Calcium ATPase, transmembrane domain M"/>
    <property type="match status" value="1"/>
</dbReference>
<feature type="domain" description="Plasma membrane calcium transporting P-type ATPase C-terminal" evidence="18">
    <location>
        <begin position="693"/>
        <end position="727"/>
    </location>
</feature>
<gene>
    <name evidence="19" type="ORF">HPG69_008265</name>
</gene>
<keyword evidence="3" id="KW-1003">Cell membrane</keyword>
<feature type="chain" id="PRO_5029770412" description="Calcium-transporting ATPase" evidence="16">
    <location>
        <begin position="35"/>
        <end position="798"/>
    </location>
</feature>
<evidence type="ECO:0000256" key="9">
    <source>
        <dbReference type="ARBA" id="ARBA00022842"/>
    </source>
</evidence>
<keyword evidence="7 14" id="KW-0547">Nucleotide-binding</keyword>
<sequence length="798" mass="88977">MSYPLHSRSLPASSGVRLLLAWAAVLSSTREAEGLRVPGEYRGLTEGRGWPGLAPTPPTPRTTRRQPWGLVGAPCLSPQPPEKEGALPRQVGNKTECGLLGFVLDLKQDYEPVRSQVPEEKLYRVYTFNSVRKSMSTVIRLPDESFRMYSKGASEIVLKKCCKILSGAGEPRVFRPRDRDEMVKKVIEPMACDGLRTICVAYRDFPSSPEPDWDNENDILNDLTCICVVGIEDPVRPEVPEAIRKCQRAGITVRMVTGDNINTARAIAIKCGIIHPGEDFLCLEGKEFNRRIRNEKGEIEQERIDKIWPKLRVLARSSPTDKHTLVKGIIDSTHTEQRQVVAVTGDGTNDGPALKKADVGFAMGIAGTDVAKEASDIILTDDNFSSIVKAVMWGRNVYDSISKFLQFQLTVNVVAVIVAFTGACITQDSPLKAVQMLWVNLIMDTFASLALATEPPTETLLLRKPYGRNKPLISRTMMKNILGHAVYQLTLIFTLLFVGEKMFQIDSGRNAPLHSPPSEHYTIIFNTFVMMQLFNEINARKIHGERNVFDGIFRNPIFCTIVLGTFAIQIVIVQFGGKPFSCSPLQLDQWMWCIFIGLGELVWGQVIATIPTSRLKFLKEAGRLTQKEEIPEEELNEDVEEIDHAERELRRGQILWFRGLNRIQTQIEVVNTFKSGASFQGALRRQSSVTSQSQDIRVVKAFRSSLYEGLEKPESRTSIHNFMAHPEFRIEDSQPHIPLIDDTDLEEDAALKQNSSPPSSLNKNNSAIDSGINLTTDTSKSATSSSPGSPIHSLETSL</sequence>
<keyword evidence="11 14" id="KW-1133">Transmembrane helix</keyword>
<protein>
    <recommendedName>
        <fullName evidence="14">Calcium-transporting ATPase</fullName>
        <ecNumber evidence="14">7.2.2.10</ecNumber>
    </recommendedName>
</protein>
<keyword evidence="10" id="KW-1278">Translocase</keyword>
<keyword evidence="12 14" id="KW-0406">Ion transport</keyword>
<proteinExistence type="inferred from homology"/>
<evidence type="ECO:0000256" key="7">
    <source>
        <dbReference type="ARBA" id="ARBA00022741"/>
    </source>
</evidence>
<feature type="transmembrane region" description="Helical" evidence="14">
    <location>
        <begin position="589"/>
        <end position="610"/>
    </location>
</feature>
<evidence type="ECO:0000256" key="13">
    <source>
        <dbReference type="ARBA" id="ARBA00023136"/>
    </source>
</evidence>
<evidence type="ECO:0000256" key="11">
    <source>
        <dbReference type="ARBA" id="ARBA00022989"/>
    </source>
</evidence>
<dbReference type="NCBIfam" id="TIGR01517">
    <property type="entry name" value="ATPase-IIB_Ca"/>
    <property type="match status" value="1"/>
</dbReference>
<evidence type="ECO:0000256" key="5">
    <source>
        <dbReference type="ARBA" id="ARBA00022692"/>
    </source>
</evidence>
<dbReference type="InterPro" id="IPR022141">
    <property type="entry name" value="ATP_Ca_trans_C"/>
</dbReference>
<evidence type="ECO:0000256" key="16">
    <source>
        <dbReference type="SAM" id="SignalP"/>
    </source>
</evidence>
<comment type="subcellular location">
    <subcellularLocation>
        <location evidence="1">Cell membrane</location>
        <topology evidence="1">Multi-pass membrane protein</topology>
    </subcellularLocation>
    <subcellularLocation>
        <location evidence="14">Membrane</location>
        <topology evidence="14">Multi-pass membrane protein</topology>
    </subcellularLocation>
</comment>
<dbReference type="FunFam" id="3.40.50.1000:FF:000007">
    <property type="entry name" value="Calcium-transporting ATPase"/>
    <property type="match status" value="1"/>
</dbReference>
<feature type="domain" description="Cation-transporting P-type ATPase C-terminal" evidence="17">
    <location>
        <begin position="429"/>
        <end position="607"/>
    </location>
</feature>
<dbReference type="Pfam" id="PF08282">
    <property type="entry name" value="Hydrolase_3"/>
    <property type="match status" value="1"/>
</dbReference>
<evidence type="ECO:0000256" key="14">
    <source>
        <dbReference type="RuleBase" id="RU361146"/>
    </source>
</evidence>
<dbReference type="PANTHER" id="PTHR24093:SF377">
    <property type="entry name" value="PLASMA MEMBRANE CALCIUM-TRANSPORTING ATPASE 2"/>
    <property type="match status" value="1"/>
</dbReference>